<dbReference type="AlphaFoldDB" id="A0A8D8FB54"/>
<sequence>MTAIFFIGIDTSRHRSRFGHQELPATATRPISSPVAFCGANFGPCCAQVTFFVASQLPRSGKPTRSRVADHSVGQSCLQPVAGFKGLAKSQRSFDDVPE</sequence>
<reference evidence="1" key="1">
    <citation type="submission" date="2021-05" db="EMBL/GenBank/DDBJ databases">
        <authorList>
            <person name="Alioto T."/>
            <person name="Alioto T."/>
            <person name="Gomez Garrido J."/>
        </authorList>
    </citation>
    <scope>NUCLEOTIDE SEQUENCE</scope>
</reference>
<evidence type="ECO:0000313" key="1">
    <source>
        <dbReference type="EMBL" id="CAG6466122.1"/>
    </source>
</evidence>
<organism evidence="1">
    <name type="scientific">Culex pipiens</name>
    <name type="common">House mosquito</name>
    <dbReference type="NCBI Taxonomy" id="7175"/>
    <lineage>
        <taxon>Eukaryota</taxon>
        <taxon>Metazoa</taxon>
        <taxon>Ecdysozoa</taxon>
        <taxon>Arthropoda</taxon>
        <taxon>Hexapoda</taxon>
        <taxon>Insecta</taxon>
        <taxon>Pterygota</taxon>
        <taxon>Neoptera</taxon>
        <taxon>Endopterygota</taxon>
        <taxon>Diptera</taxon>
        <taxon>Nematocera</taxon>
        <taxon>Culicoidea</taxon>
        <taxon>Culicidae</taxon>
        <taxon>Culicinae</taxon>
        <taxon>Culicini</taxon>
        <taxon>Culex</taxon>
        <taxon>Culex</taxon>
    </lineage>
</organism>
<protein>
    <submittedName>
        <fullName evidence="1">(northern house mosquito) hypothetical protein</fullName>
    </submittedName>
</protein>
<dbReference type="EMBL" id="HBUE01054958">
    <property type="protein sequence ID" value="CAG6466122.1"/>
    <property type="molecule type" value="Transcribed_RNA"/>
</dbReference>
<accession>A0A8D8FB54</accession>
<proteinExistence type="predicted"/>
<name>A0A8D8FB54_CULPI</name>